<dbReference type="AlphaFoldDB" id="A0A161QZ19"/>
<comment type="caution">
    <text evidence="2">The sequence shown here is derived from an EMBL/GenBank/DDBJ whole genome shotgun (WGS) entry which is preliminary data.</text>
</comment>
<dbReference type="Proteomes" id="UP000075787">
    <property type="component" value="Unassembled WGS sequence"/>
</dbReference>
<evidence type="ECO:0000313" key="3">
    <source>
        <dbReference type="Proteomes" id="UP000075787"/>
    </source>
</evidence>
<keyword evidence="1" id="KW-0732">Signal</keyword>
<gene>
    <name evidence="2" type="ORF">AUP44_14870</name>
</gene>
<feature type="signal peptide" evidence="1">
    <location>
        <begin position="1"/>
        <end position="25"/>
    </location>
</feature>
<sequence length="162" mass="17248">MPAIGRGWIKIAASLLIGTALVVVAADHPRADHPARTAAPVAVAADAAERSAVIAAIDRQLAALARDDAAAAFAMAAPALQARFGTPDRFLRMVHHAYPAVIRPVRVDYGPAWRLADGRFVQRAMLQTRKGGVVMAVYTLQMVDGQHRITGCFLFDTPAEAV</sequence>
<evidence type="ECO:0000256" key="1">
    <source>
        <dbReference type="SAM" id="SignalP"/>
    </source>
</evidence>
<accession>A0A161QZ19</accession>
<dbReference type="EMBL" id="LPZR01000211">
    <property type="protein sequence ID" value="KYO49980.1"/>
    <property type="molecule type" value="Genomic_DNA"/>
</dbReference>
<organism evidence="2 3">
    <name type="scientific">Tistrella mobilis</name>
    <dbReference type="NCBI Taxonomy" id="171437"/>
    <lineage>
        <taxon>Bacteria</taxon>
        <taxon>Pseudomonadati</taxon>
        <taxon>Pseudomonadota</taxon>
        <taxon>Alphaproteobacteria</taxon>
        <taxon>Geminicoccales</taxon>
        <taxon>Geminicoccaceae</taxon>
        <taxon>Tistrella</taxon>
    </lineage>
</organism>
<name>A0A161QZ19_9PROT</name>
<dbReference type="Pfam" id="PF16156">
    <property type="entry name" value="DUF4864"/>
    <property type="match status" value="1"/>
</dbReference>
<evidence type="ECO:0000313" key="2">
    <source>
        <dbReference type="EMBL" id="KYO49980.1"/>
    </source>
</evidence>
<dbReference type="InterPro" id="IPR032347">
    <property type="entry name" value="DUF4864"/>
</dbReference>
<feature type="chain" id="PRO_5007825410" description="DUF4864 domain-containing protein" evidence="1">
    <location>
        <begin position="26"/>
        <end position="162"/>
    </location>
</feature>
<evidence type="ECO:0008006" key="4">
    <source>
        <dbReference type="Google" id="ProtNLM"/>
    </source>
</evidence>
<reference evidence="2 3" key="1">
    <citation type="submission" date="2015-12" db="EMBL/GenBank/DDBJ databases">
        <title>Genome sequence of Tistrella mobilis MCCC 1A02139.</title>
        <authorList>
            <person name="Lu L."/>
            <person name="Lai Q."/>
            <person name="Shao Z."/>
            <person name="Qian P."/>
        </authorList>
    </citation>
    <scope>NUCLEOTIDE SEQUENCE [LARGE SCALE GENOMIC DNA]</scope>
    <source>
        <strain evidence="2 3">MCCC 1A02139</strain>
    </source>
</reference>
<protein>
    <recommendedName>
        <fullName evidence="4">DUF4864 domain-containing protein</fullName>
    </recommendedName>
</protein>
<proteinExistence type="predicted"/>